<dbReference type="PANTHER" id="PTHR35564:SF4">
    <property type="entry name" value="CYTOPLASMIC PROTEIN"/>
    <property type="match status" value="1"/>
</dbReference>
<dbReference type="Proteomes" id="UP000516370">
    <property type="component" value="Chromosome"/>
</dbReference>
<gene>
    <name evidence="1" type="ORF">IBG28_09250</name>
</gene>
<dbReference type="Pfam" id="PF06996">
    <property type="entry name" value="T6SS_TssG"/>
    <property type="match status" value="1"/>
</dbReference>
<dbReference type="OrthoDB" id="1523296at2"/>
<accession>A0A7H1JB92</accession>
<dbReference type="AlphaFoldDB" id="A0A7H1JB92"/>
<dbReference type="RefSeq" id="WP_111607598.1">
    <property type="nucleotide sequence ID" value="NZ_BMLJ01000006.1"/>
</dbReference>
<organism evidence="1 2">
    <name type="scientific">Marinomonas arctica</name>
    <dbReference type="NCBI Taxonomy" id="383750"/>
    <lineage>
        <taxon>Bacteria</taxon>
        <taxon>Pseudomonadati</taxon>
        <taxon>Pseudomonadota</taxon>
        <taxon>Gammaproteobacteria</taxon>
        <taxon>Oceanospirillales</taxon>
        <taxon>Oceanospirillaceae</taxon>
        <taxon>Marinomonas</taxon>
    </lineage>
</organism>
<evidence type="ECO:0000313" key="1">
    <source>
        <dbReference type="EMBL" id="QNT07758.1"/>
    </source>
</evidence>
<evidence type="ECO:0000313" key="2">
    <source>
        <dbReference type="Proteomes" id="UP000516370"/>
    </source>
</evidence>
<sequence length="367" mass="41419">MATTHWRKGYSVAQLYTQPDASWSFHQLAHLLLGMKVGEDDVLESLTAKITFVASLQRSLPPGEIRKVLFSEDMMETALLKETVRQKEKNNKAGSTNWLKSKKHTIECSYYNLTGLDGPLAEPFSDMMREDKYYGEGAMAAFINIFNNRIHALRYVIHAQTNYTLTNSKASESTIGEFLLALSGHYYSTQRSLHGQHDDTLLALSGHLANCRMTLSTVRKLFEIVLALPVVKMNSLIGRWLSVQSTDHSRLGKKNHRLGSEAALGKRVWDQQAVFELELGPMTRQRISELVPGGIFHYQLRDLLAWISERRVDCLITFICLPDSQAENNATLLSAQLGVTNRLGYGSALIARTQRVQRIRFLIATVF</sequence>
<dbReference type="EMBL" id="CP061081">
    <property type="protein sequence ID" value="QNT07758.1"/>
    <property type="molecule type" value="Genomic_DNA"/>
</dbReference>
<reference evidence="1 2" key="1">
    <citation type="submission" date="2020-09" db="EMBL/GenBank/DDBJ databases">
        <title>Complete genome sequence of an Arctic sea ice bacterium Marinomonas arctica BSI20414.</title>
        <authorList>
            <person name="Liao L."/>
            <person name="Chen B."/>
        </authorList>
    </citation>
    <scope>NUCLEOTIDE SEQUENCE [LARGE SCALE GENOMIC DNA]</scope>
    <source>
        <strain evidence="1 2">BSI20414</strain>
    </source>
</reference>
<dbReference type="KEGG" id="mard:IBG28_09250"/>
<proteinExistence type="predicted"/>
<name>A0A7H1JB92_9GAMM</name>
<keyword evidence="2" id="KW-1185">Reference proteome</keyword>
<dbReference type="InterPro" id="IPR010732">
    <property type="entry name" value="T6SS_TssG-like"/>
</dbReference>
<protein>
    <submittedName>
        <fullName evidence="1">Type VI secretion system baseplate subunit TssG</fullName>
    </submittedName>
</protein>
<dbReference type="PANTHER" id="PTHR35564">
    <property type="match status" value="1"/>
</dbReference>